<accession>K2F495</accession>
<proteinExistence type="predicted"/>
<dbReference type="SUPFAM" id="SSF51206">
    <property type="entry name" value="cAMP-binding domain-like"/>
    <property type="match status" value="1"/>
</dbReference>
<organism evidence="2">
    <name type="scientific">uncultured bacterium</name>
    <name type="common">gcode 4</name>
    <dbReference type="NCBI Taxonomy" id="1234023"/>
    <lineage>
        <taxon>Bacteria</taxon>
        <taxon>environmental samples</taxon>
    </lineage>
</organism>
<dbReference type="InterPro" id="IPR000595">
    <property type="entry name" value="cNMP-bd_dom"/>
</dbReference>
<dbReference type="AlphaFoldDB" id="K2F495"/>
<protein>
    <recommendedName>
        <fullName evidence="1">Cyclic nucleotide-binding domain-containing protein</fullName>
    </recommendedName>
</protein>
<dbReference type="InterPro" id="IPR018490">
    <property type="entry name" value="cNMP-bd_dom_sf"/>
</dbReference>
<dbReference type="Gene3D" id="2.60.120.10">
    <property type="entry name" value="Jelly Rolls"/>
    <property type="match status" value="1"/>
</dbReference>
<dbReference type="PROSITE" id="PS50042">
    <property type="entry name" value="CNMP_BINDING_3"/>
    <property type="match status" value="1"/>
</dbReference>
<reference evidence="2" key="1">
    <citation type="journal article" date="2012" name="Science">
        <title>Fermentation, hydrogen, and sulfur metabolism in multiple uncultivated bacterial phyla.</title>
        <authorList>
            <person name="Wrighton K.C."/>
            <person name="Thomas B.C."/>
            <person name="Sharon I."/>
            <person name="Miller C.S."/>
            <person name="Castelle C.J."/>
            <person name="VerBerkmoes N.C."/>
            <person name="Wilkins M.J."/>
            <person name="Hettich R.L."/>
            <person name="Lipton M.S."/>
            <person name="Williams K.H."/>
            <person name="Long P.E."/>
            <person name="Banfield J.F."/>
        </authorList>
    </citation>
    <scope>NUCLEOTIDE SEQUENCE [LARGE SCALE GENOMIC DNA]</scope>
</reference>
<dbReference type="Pfam" id="PF00027">
    <property type="entry name" value="cNMP_binding"/>
    <property type="match status" value="1"/>
</dbReference>
<evidence type="ECO:0000313" key="2">
    <source>
        <dbReference type="EMBL" id="EKE25961.1"/>
    </source>
</evidence>
<evidence type="ECO:0000259" key="1">
    <source>
        <dbReference type="PROSITE" id="PS50042"/>
    </source>
</evidence>
<dbReference type="CDD" id="cd00038">
    <property type="entry name" value="CAP_ED"/>
    <property type="match status" value="1"/>
</dbReference>
<feature type="domain" description="Cyclic nucleotide-binding" evidence="1">
    <location>
        <begin position="9"/>
        <end position="133"/>
    </location>
</feature>
<name>K2F495_9BACT</name>
<sequence length="140" mass="16720">MNILDWIRLFESLSQGELDNLSIFCQERFLKIWEILFNEWDDAVALYILKSGKLKVFKERSDGKKTLWFTEIWEMVWEMAIFDSINWIPKKRMASVIAEENSVLLVIMNYSIVELSKKHSDIYEKIIKIIEKRKQLNNGV</sequence>
<dbReference type="InterPro" id="IPR014710">
    <property type="entry name" value="RmlC-like_jellyroll"/>
</dbReference>
<dbReference type="EMBL" id="AMFJ01001002">
    <property type="protein sequence ID" value="EKE25961.1"/>
    <property type="molecule type" value="Genomic_DNA"/>
</dbReference>
<gene>
    <name evidence="2" type="ORF">ACD_4C00486G0001</name>
</gene>
<comment type="caution">
    <text evidence="2">The sequence shown here is derived from an EMBL/GenBank/DDBJ whole genome shotgun (WGS) entry which is preliminary data.</text>
</comment>